<evidence type="ECO:0008006" key="7">
    <source>
        <dbReference type="Google" id="ProtNLM"/>
    </source>
</evidence>
<dbReference type="GO" id="GO:0016920">
    <property type="term" value="F:pyroglutamyl-peptidase activity"/>
    <property type="evidence" value="ECO:0007669"/>
    <property type="project" value="InterPro"/>
</dbReference>
<comment type="similarity">
    <text evidence="1">Belongs to the peptidase C15 family.</text>
</comment>
<dbReference type="InterPro" id="IPR000816">
    <property type="entry name" value="Peptidase_C15"/>
</dbReference>
<dbReference type="Gene3D" id="3.40.630.20">
    <property type="entry name" value="Peptidase C15, pyroglutamyl peptidase I-like"/>
    <property type="match status" value="1"/>
</dbReference>
<evidence type="ECO:0000256" key="4">
    <source>
        <dbReference type="ARBA" id="ARBA00022801"/>
    </source>
</evidence>
<evidence type="ECO:0000313" key="6">
    <source>
        <dbReference type="EnsemblMetazoa" id="AATE020512-PA.1"/>
    </source>
</evidence>
<dbReference type="InterPro" id="IPR036440">
    <property type="entry name" value="Peptidase_C15-like_sf"/>
</dbReference>
<evidence type="ECO:0000256" key="5">
    <source>
        <dbReference type="ARBA" id="ARBA00022807"/>
    </source>
</evidence>
<dbReference type="VEuPathDB" id="VectorBase:AATE020512"/>
<dbReference type="PANTHER" id="PTHR23402">
    <property type="entry name" value="PROTEASE FAMILY C15 PYROGLUTAMYL-PEPTIDASE I-RELATED"/>
    <property type="match status" value="1"/>
</dbReference>
<dbReference type="STRING" id="41427.A0A182JLW3"/>
<proteinExistence type="inferred from homology"/>
<evidence type="ECO:0000256" key="3">
    <source>
        <dbReference type="ARBA" id="ARBA00022670"/>
    </source>
</evidence>
<dbReference type="PANTHER" id="PTHR23402:SF1">
    <property type="entry name" value="PYROGLUTAMYL-PEPTIDASE I"/>
    <property type="match status" value="1"/>
</dbReference>
<dbReference type="GO" id="GO:0005829">
    <property type="term" value="C:cytosol"/>
    <property type="evidence" value="ECO:0007669"/>
    <property type="project" value="InterPro"/>
</dbReference>
<evidence type="ECO:0000256" key="1">
    <source>
        <dbReference type="ARBA" id="ARBA00006641"/>
    </source>
</evidence>
<accession>A0A182JLW3</accession>
<dbReference type="SUPFAM" id="SSF53182">
    <property type="entry name" value="Pyrrolidone carboxyl peptidase (pyroglutamate aminopeptidase)"/>
    <property type="match status" value="1"/>
</dbReference>
<sequence>MTKKTIVVTGFGPFVGHEERNASWEAVRLLPDVFHFRNDAYELRKYEVPVTYEAVDRILPLIWDSKPDLVVHVGVHGKINTVNLEHCSYTSGYCKPDFANRCLPCDKISLCRKTADKETCTMLKTNLDVERITRELNLETNVKCCCSTEVGNYLCGYIYLKSLDVDPDRTLFVHVPPVGKPYSSEETMAAVYNVVGKCLEQLSSEKKLP</sequence>
<dbReference type="AlphaFoldDB" id="A0A182JLW3"/>
<dbReference type="GO" id="GO:0006508">
    <property type="term" value="P:proteolysis"/>
    <property type="evidence" value="ECO:0007669"/>
    <property type="project" value="UniProtKB-KW"/>
</dbReference>
<keyword evidence="2" id="KW-0963">Cytoplasm</keyword>
<name>A0A182JLW3_ANOAO</name>
<keyword evidence="5" id="KW-0788">Thiol protease</keyword>
<organism evidence="6">
    <name type="scientific">Anopheles atroparvus</name>
    <name type="common">European mosquito</name>
    <dbReference type="NCBI Taxonomy" id="41427"/>
    <lineage>
        <taxon>Eukaryota</taxon>
        <taxon>Metazoa</taxon>
        <taxon>Ecdysozoa</taxon>
        <taxon>Arthropoda</taxon>
        <taxon>Hexapoda</taxon>
        <taxon>Insecta</taxon>
        <taxon>Pterygota</taxon>
        <taxon>Neoptera</taxon>
        <taxon>Endopterygota</taxon>
        <taxon>Diptera</taxon>
        <taxon>Nematocera</taxon>
        <taxon>Culicoidea</taxon>
        <taxon>Culicidae</taxon>
        <taxon>Anophelinae</taxon>
        <taxon>Anopheles</taxon>
    </lineage>
</organism>
<evidence type="ECO:0000256" key="2">
    <source>
        <dbReference type="ARBA" id="ARBA00022490"/>
    </source>
</evidence>
<dbReference type="Pfam" id="PF01470">
    <property type="entry name" value="Peptidase_C15"/>
    <property type="match status" value="1"/>
</dbReference>
<dbReference type="FunFam" id="3.40.630.20:FF:000008">
    <property type="entry name" value="Pyroglutamyl-peptidase 1"/>
    <property type="match status" value="1"/>
</dbReference>
<protein>
    <recommendedName>
        <fullName evidence="7">Pyroglutamyl-peptidase I</fullName>
    </recommendedName>
</protein>
<dbReference type="CDD" id="cd00501">
    <property type="entry name" value="Peptidase_C15"/>
    <property type="match status" value="1"/>
</dbReference>
<keyword evidence="3" id="KW-0645">Protease</keyword>
<reference evidence="6" key="1">
    <citation type="submission" date="2022-08" db="UniProtKB">
        <authorList>
            <consortium name="EnsemblMetazoa"/>
        </authorList>
    </citation>
    <scope>IDENTIFICATION</scope>
    <source>
        <strain evidence="6">EBRO</strain>
    </source>
</reference>
<keyword evidence="4" id="KW-0378">Hydrolase</keyword>
<dbReference type="EnsemblMetazoa" id="AATE020512-RA">
    <property type="protein sequence ID" value="AATE020512-PA.1"/>
    <property type="gene ID" value="AATE020512"/>
</dbReference>
<dbReference type="InterPro" id="IPR016125">
    <property type="entry name" value="Peptidase_C15-like"/>
</dbReference>